<feature type="compositionally biased region" description="Low complexity" evidence="1">
    <location>
        <begin position="71"/>
        <end position="88"/>
    </location>
</feature>
<evidence type="ECO:0000313" key="4">
    <source>
        <dbReference type="Proteomes" id="UP000594892"/>
    </source>
</evidence>
<protein>
    <submittedName>
        <fullName evidence="2">Uncharacterized protein</fullName>
    </submittedName>
</protein>
<accession>A0AAP9Y2M7</accession>
<evidence type="ECO:0000313" key="3">
    <source>
        <dbReference type="EMBL" id="USS43482.1"/>
    </source>
</evidence>
<dbReference type="Proteomes" id="UP000594892">
    <property type="component" value="Chromosome 1"/>
</dbReference>
<dbReference type="RefSeq" id="WP_127913865.1">
    <property type="nucleotide sequence ID" value="NZ_CP021075.1"/>
</dbReference>
<dbReference type="EMBL" id="CP099583">
    <property type="protein sequence ID" value="USS43482.1"/>
    <property type="molecule type" value="Genomic_DNA"/>
</dbReference>
<organism evidence="2 4">
    <name type="scientific">Burkholderia glumae</name>
    <name type="common">Pseudomonas glumae</name>
    <dbReference type="NCBI Taxonomy" id="337"/>
    <lineage>
        <taxon>Bacteria</taxon>
        <taxon>Pseudomonadati</taxon>
        <taxon>Pseudomonadota</taxon>
        <taxon>Betaproteobacteria</taxon>
        <taxon>Burkholderiales</taxon>
        <taxon>Burkholderiaceae</taxon>
        <taxon>Burkholderia</taxon>
    </lineage>
</organism>
<evidence type="ECO:0000313" key="2">
    <source>
        <dbReference type="EMBL" id="QPQ90495.1"/>
    </source>
</evidence>
<dbReference type="GeneID" id="45699036"/>
<reference evidence="3" key="2">
    <citation type="submission" date="2022-06" db="EMBL/GenBank/DDBJ databases">
        <title>Draft genome sequence of Burkholderia glumae strain GR20004 isolated from rice panicle showing bacterial panicle blight.</title>
        <authorList>
            <person name="Choi S.Y."/>
            <person name="Lee Y.H."/>
        </authorList>
    </citation>
    <scope>NUCLEOTIDE SEQUENCE</scope>
    <source>
        <strain evidence="3">GR20004</strain>
    </source>
</reference>
<feature type="compositionally biased region" description="Basic residues" evidence="1">
    <location>
        <begin position="131"/>
        <end position="142"/>
    </location>
</feature>
<dbReference type="EMBL" id="CP065600">
    <property type="protein sequence ID" value="QPQ90495.1"/>
    <property type="molecule type" value="Genomic_DNA"/>
</dbReference>
<name>A0AAP9Y2M7_BURGL</name>
<reference evidence="2 4" key="1">
    <citation type="submission" date="2020-12" db="EMBL/GenBank/DDBJ databases">
        <title>FDA dAtabase for Regulatory Grade micrObial Sequences (FDA-ARGOS): Supporting development and validation of Infectious Disease Dx tests.</title>
        <authorList>
            <person name="Minogue T."/>
            <person name="Wolcott M."/>
            <person name="Wasieloski L."/>
            <person name="Aguilar W."/>
            <person name="Moore D."/>
            <person name="Jaissle J."/>
            <person name="Tallon L."/>
            <person name="Sadzewicz L."/>
            <person name="Zhao X."/>
            <person name="Boylan J."/>
            <person name="Ott S."/>
            <person name="Bowen H."/>
            <person name="Vavikolanu K."/>
            <person name="Mehta A."/>
            <person name="Aluvathingal J."/>
            <person name="Nadendla S."/>
            <person name="Yan Y."/>
            <person name="Sichtig H."/>
        </authorList>
    </citation>
    <scope>NUCLEOTIDE SEQUENCE [LARGE SCALE GENOMIC DNA]</scope>
    <source>
        <strain evidence="2 4">FDAARGOS_949</strain>
    </source>
</reference>
<proteinExistence type="predicted"/>
<gene>
    <name evidence="2" type="ORF">I6H06_01650</name>
    <name evidence="3" type="ORF">NFI99_03170</name>
</gene>
<evidence type="ECO:0000313" key="5">
    <source>
        <dbReference type="Proteomes" id="UP001056386"/>
    </source>
</evidence>
<feature type="region of interest" description="Disordered" evidence="1">
    <location>
        <begin position="71"/>
        <end position="142"/>
    </location>
</feature>
<dbReference type="Proteomes" id="UP001056386">
    <property type="component" value="Chromosome 2"/>
</dbReference>
<sequence>MKGILRSLVVVRDARWCVVTCMAGCLGPGHEQGGTAELRGWIVNAVRPRAYRARCTASRLPPRGLDAAHAAAGAAPARDGARAAPRAGLRYDKSPKKPRDHARPVRARRRAVGRNGRADAPVVARASITPGRRRRPRLPRPP</sequence>
<feature type="compositionally biased region" description="Basic and acidic residues" evidence="1">
    <location>
        <begin position="89"/>
        <end position="103"/>
    </location>
</feature>
<keyword evidence="5" id="KW-1185">Reference proteome</keyword>
<dbReference type="AlphaFoldDB" id="A0AAP9Y2M7"/>
<evidence type="ECO:0000256" key="1">
    <source>
        <dbReference type="SAM" id="MobiDB-lite"/>
    </source>
</evidence>